<dbReference type="Proteomes" id="UP000219621">
    <property type="component" value="Unassembled WGS sequence"/>
</dbReference>
<accession>A0A286GM67</accession>
<organism evidence="1 2">
    <name type="scientific">Caenispirillum bisanense</name>
    <dbReference type="NCBI Taxonomy" id="414052"/>
    <lineage>
        <taxon>Bacteria</taxon>
        <taxon>Pseudomonadati</taxon>
        <taxon>Pseudomonadota</taxon>
        <taxon>Alphaproteobacteria</taxon>
        <taxon>Rhodospirillales</taxon>
        <taxon>Novispirillaceae</taxon>
        <taxon>Caenispirillum</taxon>
    </lineage>
</organism>
<evidence type="ECO:0000313" key="2">
    <source>
        <dbReference type="Proteomes" id="UP000219621"/>
    </source>
</evidence>
<sequence>MISLITKAREAKEERNGFLDMINASTARKREAEKRIKFYYDEQIEELRSIIARQWAHPESFRHFFFNLVRYIVDQRSHAYADWPLRTFDGADQEMCEQIFMPRPASISCSSAPTA</sequence>
<reference evidence="1 2" key="1">
    <citation type="submission" date="2017-09" db="EMBL/GenBank/DDBJ databases">
        <authorList>
            <person name="Ehlers B."/>
            <person name="Leendertz F.H."/>
        </authorList>
    </citation>
    <scope>NUCLEOTIDE SEQUENCE [LARGE SCALE GENOMIC DNA]</scope>
    <source>
        <strain evidence="1 2">USBA 140</strain>
    </source>
</reference>
<dbReference type="EMBL" id="OCNJ01000006">
    <property type="protein sequence ID" value="SOD96631.1"/>
    <property type="molecule type" value="Genomic_DNA"/>
</dbReference>
<name>A0A286GM67_9PROT</name>
<protein>
    <submittedName>
        <fullName evidence="1">Uncharacterized protein</fullName>
    </submittedName>
</protein>
<dbReference type="AlphaFoldDB" id="A0A286GM67"/>
<gene>
    <name evidence="1" type="ORF">SAMN05421508_10613</name>
</gene>
<evidence type="ECO:0000313" key="1">
    <source>
        <dbReference type="EMBL" id="SOD96631.1"/>
    </source>
</evidence>
<proteinExistence type="predicted"/>
<keyword evidence="2" id="KW-1185">Reference proteome</keyword>
<dbReference type="RefSeq" id="WP_141415136.1">
    <property type="nucleotide sequence ID" value="NZ_OCNJ01000006.1"/>
</dbReference>